<feature type="region of interest" description="Disordered" evidence="1">
    <location>
        <begin position="1"/>
        <end position="157"/>
    </location>
</feature>
<evidence type="ECO:0000313" key="3">
    <source>
        <dbReference type="RefSeq" id="XP_035664465.1"/>
    </source>
</evidence>
<feature type="compositionally biased region" description="Basic and acidic residues" evidence="1">
    <location>
        <begin position="29"/>
        <end position="42"/>
    </location>
</feature>
<organism evidence="2 3">
    <name type="scientific">Branchiostoma floridae</name>
    <name type="common">Florida lancelet</name>
    <name type="synonym">Amphioxus</name>
    <dbReference type="NCBI Taxonomy" id="7739"/>
    <lineage>
        <taxon>Eukaryota</taxon>
        <taxon>Metazoa</taxon>
        <taxon>Chordata</taxon>
        <taxon>Cephalochordata</taxon>
        <taxon>Leptocardii</taxon>
        <taxon>Amphioxiformes</taxon>
        <taxon>Branchiostomatidae</taxon>
        <taxon>Branchiostoma</taxon>
    </lineage>
</organism>
<proteinExistence type="predicted"/>
<feature type="non-terminal residue" evidence="3">
    <location>
        <position position="281"/>
    </location>
</feature>
<feature type="compositionally biased region" description="Pro residues" evidence="1">
    <location>
        <begin position="81"/>
        <end position="91"/>
    </location>
</feature>
<evidence type="ECO:0000313" key="2">
    <source>
        <dbReference type="Proteomes" id="UP000001554"/>
    </source>
</evidence>
<protein>
    <submittedName>
        <fullName evidence="3">Skin secretory protein xP2-like</fullName>
    </submittedName>
</protein>
<name>A0A9J7HRI4_BRAFL</name>
<gene>
    <name evidence="3" type="primary">LOC118407966</name>
</gene>
<dbReference type="RefSeq" id="XP_035664465.1">
    <property type="nucleotide sequence ID" value="XM_035808572.1"/>
</dbReference>
<keyword evidence="2" id="KW-1185">Reference proteome</keyword>
<dbReference type="Proteomes" id="UP000001554">
    <property type="component" value="Unplaced"/>
</dbReference>
<dbReference type="KEGG" id="bfo:118407966"/>
<reference evidence="3" key="1">
    <citation type="submission" date="2025-08" db="UniProtKB">
        <authorList>
            <consortium name="RefSeq"/>
        </authorList>
    </citation>
    <scope>IDENTIFICATION</scope>
    <source>
        <strain evidence="3">S238N-H82</strain>
        <tissue evidence="3">Testes</tissue>
    </source>
</reference>
<dbReference type="AlphaFoldDB" id="A0A9J7HRI4"/>
<accession>A0A9J7HRI4</accession>
<feature type="compositionally biased region" description="Low complexity" evidence="1">
    <location>
        <begin position="64"/>
        <end position="73"/>
    </location>
</feature>
<sequence>MADKGSTSAKGAGKAKRMKRGAETQEQGEATRPKQLRAEHPPVGEGGQGRGEESAQVQGPSLVPADPQIAQAPDQDEQQAPLPPHPAPQLPGPVEQQQAPLPPQPSQEGQGAPAPQPLESGDQQQAPLVPQPGQQEYGAPAPQPPTDQAPANAGQPPALQMSVGQVLDYFGGATIRIQDRALAAGGSVAGVVGAGLVTGVATAVTTLAAFYMDNKQKTEEAIRRAVERERHVQVQSIEKGSLLVRVNFLTLAGYWVIRSLNERIDRRSDRTCLQLLLEDEL</sequence>
<dbReference type="GeneID" id="118407966"/>
<evidence type="ECO:0000256" key="1">
    <source>
        <dbReference type="SAM" id="MobiDB-lite"/>
    </source>
</evidence>